<evidence type="ECO:0000256" key="1">
    <source>
        <dbReference type="ARBA" id="ARBA00004418"/>
    </source>
</evidence>
<dbReference type="AlphaFoldDB" id="A0A1G4MER6"/>
<dbReference type="Pfam" id="PF22384">
    <property type="entry name" value="PBP2_Ca3427_like"/>
    <property type="match status" value="1"/>
</dbReference>
<evidence type="ECO:0000256" key="3">
    <source>
        <dbReference type="ARBA" id="ARBA00022729"/>
    </source>
</evidence>
<keyword evidence="3" id="KW-0732">Signal</keyword>
<reference evidence="6" key="1">
    <citation type="submission" date="2016-03" db="EMBL/GenBank/DDBJ databases">
        <authorList>
            <person name="Devillers H."/>
        </authorList>
    </citation>
    <scope>NUCLEOTIDE SEQUENCE [LARGE SCALE GENOMIC DNA]</scope>
</reference>
<protein>
    <submittedName>
        <fullName evidence="5">LAFE_0F06084g1_1</fullName>
    </submittedName>
</protein>
<dbReference type="Pfam" id="PF13379">
    <property type="entry name" value="NMT1_2"/>
    <property type="match status" value="1"/>
</dbReference>
<evidence type="ECO:0000259" key="4">
    <source>
        <dbReference type="Pfam" id="PF22384"/>
    </source>
</evidence>
<dbReference type="InterPro" id="IPR054364">
    <property type="entry name" value="Ca3427-like_PBP2"/>
</dbReference>
<accession>A0A1G4MER6</accession>
<evidence type="ECO:0000313" key="6">
    <source>
        <dbReference type="Proteomes" id="UP000190831"/>
    </source>
</evidence>
<dbReference type="OMA" id="HFNLPWH"/>
<comment type="subcellular location">
    <subcellularLocation>
        <location evidence="1">Periplasm</location>
    </subcellularLocation>
</comment>
<proteinExistence type="inferred from homology"/>
<comment type="similarity">
    <text evidence="2">Belongs to the bacterial solute-binding protein SsuA/TauA family.</text>
</comment>
<dbReference type="GO" id="GO:0042597">
    <property type="term" value="C:periplasmic space"/>
    <property type="evidence" value="ECO:0007669"/>
    <property type="project" value="UniProtKB-SubCell"/>
</dbReference>
<keyword evidence="6" id="KW-1185">Reference proteome</keyword>
<feature type="domain" description="Ca3427-like PBP 2" evidence="4">
    <location>
        <begin position="91"/>
        <end position="184"/>
    </location>
</feature>
<dbReference type="Proteomes" id="UP000190831">
    <property type="component" value="Chromosome F"/>
</dbReference>
<organism evidence="5 6">
    <name type="scientific">Lachancea fermentati</name>
    <name type="common">Zygosaccharomyces fermentati</name>
    <dbReference type="NCBI Taxonomy" id="4955"/>
    <lineage>
        <taxon>Eukaryota</taxon>
        <taxon>Fungi</taxon>
        <taxon>Dikarya</taxon>
        <taxon>Ascomycota</taxon>
        <taxon>Saccharomycotina</taxon>
        <taxon>Saccharomycetes</taxon>
        <taxon>Saccharomycetales</taxon>
        <taxon>Saccharomycetaceae</taxon>
        <taxon>Lachancea</taxon>
    </lineage>
</organism>
<dbReference type="CDD" id="cd13637">
    <property type="entry name" value="PBP2_Ca3427_like"/>
    <property type="match status" value="1"/>
</dbReference>
<dbReference type="OrthoDB" id="1363at2759"/>
<dbReference type="SUPFAM" id="SSF53850">
    <property type="entry name" value="Periplasmic binding protein-like II"/>
    <property type="match status" value="1"/>
</dbReference>
<evidence type="ECO:0000313" key="5">
    <source>
        <dbReference type="EMBL" id="SCW02422.1"/>
    </source>
</evidence>
<dbReference type="Gene3D" id="3.40.190.10">
    <property type="entry name" value="Periplasmic binding protein-like II"/>
    <property type="match status" value="2"/>
</dbReference>
<dbReference type="EMBL" id="LT598490">
    <property type="protein sequence ID" value="SCW02422.1"/>
    <property type="molecule type" value="Genomic_DNA"/>
</dbReference>
<name>A0A1G4MER6_LACFM</name>
<evidence type="ECO:0000256" key="2">
    <source>
        <dbReference type="ARBA" id="ARBA00010742"/>
    </source>
</evidence>
<dbReference type="PANTHER" id="PTHR30024:SF47">
    <property type="entry name" value="TAURINE-BINDING PERIPLASMIC PROTEIN"/>
    <property type="match status" value="1"/>
</dbReference>
<gene>
    <name evidence="5" type="ORF">LAFE_0F06084G</name>
</gene>
<sequence>MAIRVGYVPEHFSTPLQFAQSNGYFQEAGVTVEMISYPSGSGAMIQSLNSGDLDIAIGLTEAFVRGIADTEESSEPKYQIVGTYVTSPLNWAVSTGINRDDLQNLTQLEGGKIGVSRIGSGSYVMSFVMALQLQFKSAFKFSVCNTFENLRRSVNSGETDAFMWEYFTSKRYYDTKEIKMIGSIETPWPSWVVVKAKELPANELLGFVKAVNRGIEYFNGHHEEAVDYIGTHLDYSHEDAAEWLRTVKFHDDCGKVNNVPAVITATVNILKTAGVLKHNDNDKLLERNMQLGLYQTQ</sequence>
<dbReference type="PANTHER" id="PTHR30024">
    <property type="entry name" value="ALIPHATIC SULFONATES-BINDING PROTEIN-RELATED"/>
    <property type="match status" value="1"/>
</dbReference>